<dbReference type="Gene3D" id="3.40.1580.10">
    <property type="entry name" value="SMI1/KNR4-like"/>
    <property type="match status" value="1"/>
</dbReference>
<evidence type="ECO:0000313" key="2">
    <source>
        <dbReference type="EMBL" id="MDZ5491880.1"/>
    </source>
</evidence>
<gene>
    <name evidence="2" type="ORF">U2F25_20860</name>
</gene>
<dbReference type="Pfam" id="PF14568">
    <property type="entry name" value="SUKH_6"/>
    <property type="match status" value="1"/>
</dbReference>
<evidence type="ECO:0000313" key="3">
    <source>
        <dbReference type="Proteomes" id="UP001290101"/>
    </source>
</evidence>
<dbReference type="Proteomes" id="UP001290101">
    <property type="component" value="Unassembled WGS sequence"/>
</dbReference>
<dbReference type="SUPFAM" id="SSF160631">
    <property type="entry name" value="SMI1/KNR4-like"/>
    <property type="match status" value="1"/>
</dbReference>
<dbReference type="RefSeq" id="WP_322441740.1">
    <property type="nucleotide sequence ID" value="NZ_JAXOTQ010000026.1"/>
</dbReference>
<keyword evidence="3" id="KW-1185">Reference proteome</keyword>
<dbReference type="EMBL" id="JAXOTQ010000026">
    <property type="protein sequence ID" value="MDZ5491880.1"/>
    <property type="molecule type" value="Genomic_DNA"/>
</dbReference>
<proteinExistence type="predicted"/>
<dbReference type="SMART" id="SM00860">
    <property type="entry name" value="SMI1_KNR4"/>
    <property type="match status" value="1"/>
</dbReference>
<accession>A0ABU5JGY6</accession>
<sequence>MLPDLTSPFEVGPSLWTGPPLTEDMVRRAEETLGVRLPRSYVELMYRQNGGVLKNTCYPTSFRTSWAADHFGLDVIMGIGYEDGIDAQSAELISEWDYPNVGVVLGVTPMAGPDTVMLEYSKSGPDGEPAVVYVGEDRIPRRVADSFGEFMDGLVSSEVFEDEDEDQ</sequence>
<protein>
    <submittedName>
        <fullName evidence="2">SMI1/KNR4 family protein</fullName>
    </submittedName>
</protein>
<feature type="domain" description="Knr4/Smi1-like" evidence="1">
    <location>
        <begin position="20"/>
        <end position="153"/>
    </location>
</feature>
<comment type="caution">
    <text evidence="2">The sequence shown here is derived from an EMBL/GenBank/DDBJ whole genome shotgun (WGS) entry which is preliminary data.</text>
</comment>
<dbReference type="InterPro" id="IPR018958">
    <property type="entry name" value="Knr4/Smi1-like_dom"/>
</dbReference>
<dbReference type="InterPro" id="IPR037883">
    <property type="entry name" value="Knr4/Smi1-like_sf"/>
</dbReference>
<organism evidence="2 3">
    <name type="scientific">Micromonospora sicca</name>
    <dbReference type="NCBI Taxonomy" id="2202420"/>
    <lineage>
        <taxon>Bacteria</taxon>
        <taxon>Bacillati</taxon>
        <taxon>Actinomycetota</taxon>
        <taxon>Actinomycetes</taxon>
        <taxon>Micromonosporales</taxon>
        <taxon>Micromonosporaceae</taxon>
        <taxon>Micromonospora</taxon>
    </lineage>
</organism>
<evidence type="ECO:0000259" key="1">
    <source>
        <dbReference type="SMART" id="SM00860"/>
    </source>
</evidence>
<name>A0ABU5JGY6_9ACTN</name>
<reference evidence="2 3" key="1">
    <citation type="submission" date="2023-12" db="EMBL/GenBank/DDBJ databases">
        <title>Micromonospora sp. nov., isolated from Atacama Desert.</title>
        <authorList>
            <person name="Carro L."/>
            <person name="Golinska P."/>
            <person name="Klenk H.-P."/>
            <person name="Goodfellow M."/>
        </authorList>
    </citation>
    <scope>NUCLEOTIDE SEQUENCE [LARGE SCALE GENOMIC DNA]</scope>
    <source>
        <strain evidence="2 3">4G53</strain>
    </source>
</reference>